<keyword evidence="4 14" id="KW-0716">Sensory transduction</keyword>
<evidence type="ECO:0000256" key="5">
    <source>
        <dbReference type="ARBA" id="ARBA00022692"/>
    </source>
</evidence>
<evidence type="ECO:0000256" key="9">
    <source>
        <dbReference type="ARBA" id="ARBA00023136"/>
    </source>
</evidence>
<reference evidence="16 17" key="1">
    <citation type="journal article" date="2012" name="Genome Biol.">
        <title>Sequencing three crocodilian genomes to illuminate the evolution of archosaurs and amniotes.</title>
        <authorList>
            <person name="St John J.A."/>
            <person name="Braun E.L."/>
            <person name="Isberg S.R."/>
            <person name="Miles L.G."/>
            <person name="Chong A.Y."/>
            <person name="Gongora J."/>
            <person name="Dalzell P."/>
            <person name="Moran C."/>
            <person name="Bed'hom B."/>
            <person name="Abzhanov A."/>
            <person name="Burgess S.C."/>
            <person name="Cooksey A.M."/>
            <person name="Castoe T.A."/>
            <person name="Crawford N.G."/>
            <person name="Densmore L.D."/>
            <person name="Drew J.C."/>
            <person name="Edwards S.V."/>
            <person name="Faircloth B.C."/>
            <person name="Fujita M.K."/>
            <person name="Greenwold M.J."/>
            <person name="Hoffmann F.G."/>
            <person name="Howard J.M."/>
            <person name="Iguchi T."/>
            <person name="Janes D.E."/>
            <person name="Khan S.Y."/>
            <person name="Kohno S."/>
            <person name="de Koning A.J."/>
            <person name="Lance S.L."/>
            <person name="McCarthy F.M."/>
            <person name="McCormack J.E."/>
            <person name="Merchant M.E."/>
            <person name="Peterson D.G."/>
            <person name="Pollock D.D."/>
            <person name="Pourmand N."/>
            <person name="Raney B.J."/>
            <person name="Roessler K.A."/>
            <person name="Sanford J.R."/>
            <person name="Sawyer R.H."/>
            <person name="Schmidt C.J."/>
            <person name="Triplett E.W."/>
            <person name="Tuberville T.D."/>
            <person name="Venegas-Anaya M."/>
            <person name="Howard J.T."/>
            <person name="Jarvis E.D."/>
            <person name="Guillette L.J.Jr."/>
            <person name="Glenn T.C."/>
            <person name="Green R.E."/>
            <person name="Ray D.A."/>
        </authorList>
    </citation>
    <scope>NUCLEOTIDE SEQUENCE [LARGE SCALE GENOMIC DNA]</scope>
    <source>
        <strain evidence="16">KSC_2009_1</strain>
    </source>
</reference>
<protein>
    <recommendedName>
        <fullName evidence="14">Olfactory receptor</fullName>
    </recommendedName>
</protein>
<dbReference type="PRINTS" id="PR00237">
    <property type="entry name" value="GPCRRHODOPSN"/>
</dbReference>
<evidence type="ECO:0000256" key="12">
    <source>
        <dbReference type="ARBA" id="ARBA00023224"/>
    </source>
</evidence>
<evidence type="ECO:0000256" key="10">
    <source>
        <dbReference type="ARBA" id="ARBA00023157"/>
    </source>
</evidence>
<dbReference type="InterPro" id="IPR000276">
    <property type="entry name" value="GPCR_Rhodpsn"/>
</dbReference>
<evidence type="ECO:0000256" key="6">
    <source>
        <dbReference type="ARBA" id="ARBA00022725"/>
    </source>
</evidence>
<evidence type="ECO:0000256" key="8">
    <source>
        <dbReference type="ARBA" id="ARBA00023040"/>
    </source>
</evidence>
<comment type="function">
    <text evidence="1">Odorant receptor.</text>
</comment>
<dbReference type="GO" id="GO:0004984">
    <property type="term" value="F:olfactory receptor activity"/>
    <property type="evidence" value="ECO:0007669"/>
    <property type="project" value="InterPro"/>
</dbReference>
<comment type="caution">
    <text evidence="16">The sequence shown here is derived from an EMBL/GenBank/DDBJ whole genome shotgun (WGS) entry which is preliminary data.</text>
</comment>
<evidence type="ECO:0000256" key="7">
    <source>
        <dbReference type="ARBA" id="ARBA00022989"/>
    </source>
</evidence>
<proteinExistence type="inferred from homology"/>
<keyword evidence="3 14" id="KW-1003">Cell membrane</keyword>
<dbReference type="GO" id="GO:0004930">
    <property type="term" value="F:G protein-coupled receptor activity"/>
    <property type="evidence" value="ECO:0007669"/>
    <property type="project" value="UniProtKB-KW"/>
</dbReference>
<keyword evidence="11 13" id="KW-0675">Receptor</keyword>
<accession>A0A151P8D0</accession>
<feature type="transmembrane region" description="Helical" evidence="14">
    <location>
        <begin position="243"/>
        <end position="265"/>
    </location>
</feature>
<dbReference type="EMBL" id="AKHW03000596">
    <property type="protein sequence ID" value="KYO45351.1"/>
    <property type="molecule type" value="Genomic_DNA"/>
</dbReference>
<comment type="subcellular location">
    <subcellularLocation>
        <location evidence="2 14">Cell membrane</location>
        <topology evidence="2 14">Multi-pass membrane protein</topology>
    </subcellularLocation>
</comment>
<keyword evidence="10" id="KW-1015">Disulfide bond</keyword>
<evidence type="ECO:0000313" key="16">
    <source>
        <dbReference type="EMBL" id="KYO45351.1"/>
    </source>
</evidence>
<dbReference type="FunFam" id="1.20.1070.10:FF:000082">
    <property type="entry name" value="Olfactory receptor 1A1"/>
    <property type="match status" value="1"/>
</dbReference>
<dbReference type="AlphaFoldDB" id="A0A151P8D0"/>
<evidence type="ECO:0000256" key="11">
    <source>
        <dbReference type="ARBA" id="ARBA00023170"/>
    </source>
</evidence>
<evidence type="ECO:0000256" key="3">
    <source>
        <dbReference type="ARBA" id="ARBA00022475"/>
    </source>
</evidence>
<feature type="transmembrane region" description="Helical" evidence="14">
    <location>
        <begin position="104"/>
        <end position="125"/>
    </location>
</feature>
<dbReference type="InterPro" id="IPR000725">
    <property type="entry name" value="Olfact_rcpt"/>
</dbReference>
<gene>
    <name evidence="16" type="ORF">Y1Q_0019899</name>
</gene>
<dbReference type="eggNOG" id="ENOG502RTXQ">
    <property type="taxonomic scope" value="Eukaryota"/>
</dbReference>
<evidence type="ECO:0000256" key="4">
    <source>
        <dbReference type="ARBA" id="ARBA00022606"/>
    </source>
</evidence>
<feature type="transmembrane region" description="Helical" evidence="14">
    <location>
        <begin position="65"/>
        <end position="84"/>
    </location>
</feature>
<feature type="transmembrane region" description="Helical" evidence="14">
    <location>
        <begin position="210"/>
        <end position="231"/>
    </location>
</feature>
<dbReference type="Pfam" id="PF13853">
    <property type="entry name" value="7tm_4"/>
    <property type="match status" value="1"/>
</dbReference>
<keyword evidence="7 14" id="KW-1133">Transmembrane helix</keyword>
<evidence type="ECO:0000313" key="17">
    <source>
        <dbReference type="Proteomes" id="UP000050525"/>
    </source>
</evidence>
<dbReference type="PROSITE" id="PS50262">
    <property type="entry name" value="G_PROTEIN_RECEP_F1_2"/>
    <property type="match status" value="1"/>
</dbReference>
<evidence type="ECO:0000256" key="1">
    <source>
        <dbReference type="ARBA" id="ARBA00002936"/>
    </source>
</evidence>
<dbReference type="InterPro" id="IPR017452">
    <property type="entry name" value="GPCR_Rhodpsn_7TM"/>
</dbReference>
<name>A0A151P8D0_ALLMI</name>
<dbReference type="PRINTS" id="PR00245">
    <property type="entry name" value="OLFACTORYR"/>
</dbReference>
<dbReference type="PANTHER" id="PTHR48001">
    <property type="entry name" value="OLFACTORY RECEPTOR"/>
    <property type="match status" value="1"/>
</dbReference>
<dbReference type="PROSITE" id="PS00237">
    <property type="entry name" value="G_PROTEIN_RECEP_F1_1"/>
    <property type="match status" value="1"/>
</dbReference>
<organism evidence="16 17">
    <name type="scientific">Alligator mississippiensis</name>
    <name type="common">American alligator</name>
    <dbReference type="NCBI Taxonomy" id="8496"/>
    <lineage>
        <taxon>Eukaryota</taxon>
        <taxon>Metazoa</taxon>
        <taxon>Chordata</taxon>
        <taxon>Craniata</taxon>
        <taxon>Vertebrata</taxon>
        <taxon>Euteleostomi</taxon>
        <taxon>Archelosauria</taxon>
        <taxon>Archosauria</taxon>
        <taxon>Crocodylia</taxon>
        <taxon>Alligatoridae</taxon>
        <taxon>Alligatorinae</taxon>
        <taxon>Alligator</taxon>
    </lineage>
</organism>
<dbReference type="Gene3D" id="1.20.1070.10">
    <property type="entry name" value="Rhodopsin 7-helix transmembrane proteins"/>
    <property type="match status" value="1"/>
</dbReference>
<keyword evidence="17" id="KW-1185">Reference proteome</keyword>
<evidence type="ECO:0000256" key="13">
    <source>
        <dbReference type="RuleBase" id="RU000688"/>
    </source>
</evidence>
<keyword evidence="5 13" id="KW-0812">Transmembrane</keyword>
<feature type="transmembrane region" description="Helical" evidence="14">
    <location>
        <begin position="145"/>
        <end position="163"/>
    </location>
</feature>
<sequence>MGARMEPANSSTTSGFILLGVSSRPERQGPLFALFLAMYLASALGNATILAAIHMNNHLLHAPMYFFLNHLSLVDLGLTSAVVPKLLAGTLTGDWGISYAGCLAQMYFFIAFGITDSFLLAAMALDRYMAVCHPLRYAIIMSPRFCWALVTSSWLVAHLHSLLHTLLMSRLSFCATRHVACFFCDVFPLLKLSCSNARLNVLVVHTEGAMVVNGALLFILLSYTRIAAAVLKVPSAAGKRKAFSTCGAHLTVVGLFYGTIIWVYFQPSASFSAEKDLLAAIMYTMVTPMLNPFIYTLRNDEMKGTLRRALGQVRATHGA</sequence>
<dbReference type="GO" id="GO:0005886">
    <property type="term" value="C:plasma membrane"/>
    <property type="evidence" value="ECO:0007669"/>
    <property type="project" value="UniProtKB-SubCell"/>
</dbReference>
<keyword evidence="9 14" id="KW-0472">Membrane</keyword>
<keyword evidence="6 14" id="KW-0552">Olfaction</keyword>
<keyword evidence="12 13" id="KW-0807">Transducer</keyword>
<evidence type="ECO:0000256" key="14">
    <source>
        <dbReference type="RuleBase" id="RU363047"/>
    </source>
</evidence>
<evidence type="ECO:0000256" key="2">
    <source>
        <dbReference type="ARBA" id="ARBA00004651"/>
    </source>
</evidence>
<feature type="transmembrane region" description="Helical" evidence="14">
    <location>
        <begin position="277"/>
        <end position="297"/>
    </location>
</feature>
<feature type="transmembrane region" description="Helical" evidence="14">
    <location>
        <begin position="31"/>
        <end position="53"/>
    </location>
</feature>
<feature type="domain" description="G-protein coupled receptors family 1 profile" evidence="15">
    <location>
        <begin position="45"/>
        <end position="295"/>
    </location>
</feature>
<keyword evidence="8 13" id="KW-0297">G-protein coupled receptor</keyword>
<comment type="similarity">
    <text evidence="13">Belongs to the G-protein coupled receptor 1 family.</text>
</comment>
<evidence type="ECO:0000259" key="15">
    <source>
        <dbReference type="PROSITE" id="PS50262"/>
    </source>
</evidence>
<dbReference type="Proteomes" id="UP000050525">
    <property type="component" value="Unassembled WGS sequence"/>
</dbReference>
<dbReference type="SUPFAM" id="SSF81321">
    <property type="entry name" value="Family A G protein-coupled receptor-like"/>
    <property type="match status" value="1"/>
</dbReference>
<dbReference type="CDD" id="cd15235">
    <property type="entry name" value="7tmA_OR1A-like"/>
    <property type="match status" value="1"/>
</dbReference>